<dbReference type="EMBL" id="JAHWGI010000870">
    <property type="protein sequence ID" value="KAK3918084.1"/>
    <property type="molecule type" value="Genomic_DNA"/>
</dbReference>
<protein>
    <submittedName>
        <fullName evidence="2">Fibrous sheath-interacting protein 1</fullName>
    </submittedName>
</protein>
<keyword evidence="3" id="KW-1185">Reference proteome</keyword>
<reference evidence="2" key="2">
    <citation type="journal article" date="2023" name="BMC Genomics">
        <title>Pest status, molecular evolution, and epigenetic factors derived from the genome assembly of Frankliniella fusca, a thysanopteran phytovirus vector.</title>
        <authorList>
            <person name="Catto M.A."/>
            <person name="Labadie P.E."/>
            <person name="Jacobson A.L."/>
            <person name="Kennedy G.G."/>
            <person name="Srinivasan R."/>
            <person name="Hunt B.G."/>
        </authorList>
    </citation>
    <scope>NUCLEOTIDE SEQUENCE</scope>
    <source>
        <strain evidence="2">PL_HMW_Pooled</strain>
    </source>
</reference>
<feature type="compositionally biased region" description="Basic and acidic residues" evidence="1">
    <location>
        <begin position="136"/>
        <end position="149"/>
    </location>
</feature>
<sequence>MSPCPCPAPAADAGATGRRARRGGPRGDADGAPGTGPPPPRRQGADSLLPRISGVESEADDSEDSDSSCSALAITDEEKLKLAALLRDVDQDEEVAEEGYHVDAEVRRDLEHIDGRLQELVMEPEGDAEDAGGRGPPREPRGATRQQRLEDIDRCLQSLADSALEDVEPLSEEAVRSLLQDAARDAPSGTDPELISALLDQARRELPRFRYRHGDGADHALELPPLTNNTAAS</sequence>
<dbReference type="AlphaFoldDB" id="A0AAE1HBJ9"/>
<proteinExistence type="predicted"/>
<name>A0AAE1HBJ9_9NEOP</name>
<gene>
    <name evidence="2" type="ORF">KUF71_026304</name>
</gene>
<evidence type="ECO:0000313" key="3">
    <source>
        <dbReference type="Proteomes" id="UP001219518"/>
    </source>
</evidence>
<feature type="compositionally biased region" description="Acidic residues" evidence="1">
    <location>
        <begin position="57"/>
        <end position="66"/>
    </location>
</feature>
<organism evidence="2 3">
    <name type="scientific">Frankliniella fusca</name>
    <dbReference type="NCBI Taxonomy" id="407009"/>
    <lineage>
        <taxon>Eukaryota</taxon>
        <taxon>Metazoa</taxon>
        <taxon>Ecdysozoa</taxon>
        <taxon>Arthropoda</taxon>
        <taxon>Hexapoda</taxon>
        <taxon>Insecta</taxon>
        <taxon>Pterygota</taxon>
        <taxon>Neoptera</taxon>
        <taxon>Paraneoptera</taxon>
        <taxon>Thysanoptera</taxon>
        <taxon>Terebrantia</taxon>
        <taxon>Thripoidea</taxon>
        <taxon>Thripidae</taxon>
        <taxon>Frankliniella</taxon>
    </lineage>
</organism>
<evidence type="ECO:0000256" key="1">
    <source>
        <dbReference type="SAM" id="MobiDB-lite"/>
    </source>
</evidence>
<feature type="region of interest" description="Disordered" evidence="1">
    <location>
        <begin position="121"/>
        <end position="149"/>
    </location>
</feature>
<evidence type="ECO:0000313" key="2">
    <source>
        <dbReference type="EMBL" id="KAK3918084.1"/>
    </source>
</evidence>
<accession>A0AAE1HBJ9</accession>
<reference evidence="2" key="1">
    <citation type="submission" date="2021-07" db="EMBL/GenBank/DDBJ databases">
        <authorList>
            <person name="Catto M.A."/>
            <person name="Jacobson A."/>
            <person name="Kennedy G."/>
            <person name="Labadie P."/>
            <person name="Hunt B.G."/>
            <person name="Srinivasan R."/>
        </authorList>
    </citation>
    <scope>NUCLEOTIDE SEQUENCE</scope>
    <source>
        <strain evidence="2">PL_HMW_Pooled</strain>
        <tissue evidence="2">Head</tissue>
    </source>
</reference>
<comment type="caution">
    <text evidence="2">The sequence shown here is derived from an EMBL/GenBank/DDBJ whole genome shotgun (WGS) entry which is preliminary data.</text>
</comment>
<feature type="region of interest" description="Disordered" evidence="1">
    <location>
        <begin position="1"/>
        <end position="70"/>
    </location>
</feature>
<dbReference type="Proteomes" id="UP001219518">
    <property type="component" value="Unassembled WGS sequence"/>
</dbReference>